<protein>
    <submittedName>
        <fullName evidence="2">Uncharacterized protein</fullName>
    </submittedName>
</protein>
<dbReference type="OrthoDB" id="10441964at2759"/>
<keyword evidence="3" id="KW-1185">Reference proteome</keyword>
<feature type="transmembrane region" description="Helical" evidence="1">
    <location>
        <begin position="122"/>
        <end position="139"/>
    </location>
</feature>
<organism evidence="2 3">
    <name type="scientific">Caenorhabditis bovis</name>
    <dbReference type="NCBI Taxonomy" id="2654633"/>
    <lineage>
        <taxon>Eukaryota</taxon>
        <taxon>Metazoa</taxon>
        <taxon>Ecdysozoa</taxon>
        <taxon>Nematoda</taxon>
        <taxon>Chromadorea</taxon>
        <taxon>Rhabditida</taxon>
        <taxon>Rhabditina</taxon>
        <taxon>Rhabditomorpha</taxon>
        <taxon>Rhabditoidea</taxon>
        <taxon>Rhabditidae</taxon>
        <taxon>Peloderinae</taxon>
        <taxon>Caenorhabditis</taxon>
    </lineage>
</organism>
<keyword evidence="1" id="KW-1133">Transmembrane helix</keyword>
<gene>
    <name evidence="2" type="ORF">CBOVIS_LOCUS12833</name>
</gene>
<evidence type="ECO:0000313" key="2">
    <source>
        <dbReference type="EMBL" id="CAB3411441.1"/>
    </source>
</evidence>
<accession>A0A8S1FDH8</accession>
<evidence type="ECO:0000256" key="1">
    <source>
        <dbReference type="SAM" id="Phobius"/>
    </source>
</evidence>
<dbReference type="Proteomes" id="UP000494206">
    <property type="component" value="Unassembled WGS sequence"/>
</dbReference>
<feature type="transmembrane region" description="Helical" evidence="1">
    <location>
        <begin position="26"/>
        <end position="50"/>
    </location>
</feature>
<evidence type="ECO:0000313" key="3">
    <source>
        <dbReference type="Proteomes" id="UP000494206"/>
    </source>
</evidence>
<keyword evidence="1" id="KW-0472">Membrane</keyword>
<feature type="transmembrane region" description="Helical" evidence="1">
    <location>
        <begin position="97"/>
        <end position="116"/>
    </location>
</feature>
<keyword evidence="1" id="KW-0812">Transmembrane</keyword>
<proteinExistence type="predicted"/>
<feature type="transmembrane region" description="Helical" evidence="1">
    <location>
        <begin position="62"/>
        <end position="90"/>
    </location>
</feature>
<sequence length="154" mass="17769">MRSLPIEENLKRQISATIQESGKMRLMLLLLTQAALAIFLFGDVIANLMYRAEHYIHEYVRIGVIILCSINVIWFFASSIAMCCTFYNCVTCLKIHFYFSLTIVAMHSTKLIILLIDSNISTIITSLFINTVNGFTIYYENKFISYLERCLRSL</sequence>
<dbReference type="EMBL" id="CADEPM010000013">
    <property type="protein sequence ID" value="CAB3411441.1"/>
    <property type="molecule type" value="Genomic_DNA"/>
</dbReference>
<comment type="caution">
    <text evidence="2">The sequence shown here is derived from an EMBL/GenBank/DDBJ whole genome shotgun (WGS) entry which is preliminary data.</text>
</comment>
<name>A0A8S1FDH8_9PELO</name>
<dbReference type="AlphaFoldDB" id="A0A8S1FDH8"/>
<reference evidence="2 3" key="1">
    <citation type="submission" date="2020-04" db="EMBL/GenBank/DDBJ databases">
        <authorList>
            <person name="Laetsch R D."/>
            <person name="Stevens L."/>
            <person name="Kumar S."/>
            <person name="Blaxter L. M."/>
        </authorList>
    </citation>
    <scope>NUCLEOTIDE SEQUENCE [LARGE SCALE GENOMIC DNA]</scope>
</reference>